<proteinExistence type="predicted"/>
<dbReference type="Pfam" id="PF20127">
    <property type="entry name" value="DUF6517"/>
    <property type="match status" value="1"/>
</dbReference>
<evidence type="ECO:0008006" key="3">
    <source>
        <dbReference type="Google" id="ProtNLM"/>
    </source>
</evidence>
<evidence type="ECO:0000313" key="2">
    <source>
        <dbReference type="Proteomes" id="UP000066124"/>
    </source>
</evidence>
<dbReference type="Proteomes" id="UP000066124">
    <property type="component" value="Chromosome"/>
</dbReference>
<dbReference type="KEGG" id="hgi:ABY42_08175"/>
<dbReference type="EMBL" id="CP011947">
    <property type="protein sequence ID" value="AKU07726.1"/>
    <property type="molecule type" value="Genomic_DNA"/>
</dbReference>
<name>A0A0K1ITF3_HALGI</name>
<gene>
    <name evidence="1" type="ORF">ABY42_08175</name>
</gene>
<reference evidence="2" key="1">
    <citation type="journal article" date="2015" name="J. Biotechnol.">
        <title>Complete genome sequence of Haloferax gibbonsii strain ARA6, a potential producer of polyhydroxyalkanoates and halocins isolated from Araruama, Rio de Janeiro, Brasil.</title>
        <authorList>
            <person name="Pinto L.H."/>
            <person name="D'Alincourt Carvalho-Assef A.P."/>
            <person name="Vieira R.P."/>
            <person name="Clementino M.M."/>
            <person name="Albano R.M."/>
        </authorList>
    </citation>
    <scope>NUCLEOTIDE SEQUENCE [LARGE SCALE GENOMIC DNA]</scope>
    <source>
        <strain evidence="2">ARA6</strain>
    </source>
</reference>
<organism evidence="1 2">
    <name type="scientific">Haloferax gibbonsii</name>
    <dbReference type="NCBI Taxonomy" id="35746"/>
    <lineage>
        <taxon>Archaea</taxon>
        <taxon>Methanobacteriati</taxon>
        <taxon>Methanobacteriota</taxon>
        <taxon>Stenosarchaea group</taxon>
        <taxon>Halobacteria</taxon>
        <taxon>Halobacteriales</taxon>
        <taxon>Haloferacaceae</taxon>
        <taxon>Haloferax</taxon>
    </lineage>
</organism>
<dbReference type="PATRIC" id="fig|35746.4.peg.1739"/>
<dbReference type="AlphaFoldDB" id="A0A0K1ITF3"/>
<protein>
    <recommendedName>
        <fullName evidence="3">Lipoprotein</fullName>
    </recommendedName>
</protein>
<dbReference type="InterPro" id="IPR045396">
    <property type="entry name" value="DUF6517"/>
</dbReference>
<dbReference type="PROSITE" id="PS51257">
    <property type="entry name" value="PROKAR_LIPOPROTEIN"/>
    <property type="match status" value="1"/>
</dbReference>
<evidence type="ECO:0000313" key="1">
    <source>
        <dbReference type="EMBL" id="AKU07726.1"/>
    </source>
</evidence>
<sequence length="216" mass="23425">MTSRRVVAVLALAALVLTSGCIGFLTGEETLTFESEPATTDATVAENAGYETNGTETFAVNRTLSFGGQERKIAASNHITTYEKTLDLGFFGEAKLGSFSVISTPAVEVAGQPRNPIGDYSNDDLIRLVDNRYQGLSDVQQVSSRNVQMLGQTTNVTKYSATARFGGQEVDVYVHVTKVQHNEDFVIAIGLYPQQLDGEEENVLELIRSVEHPSEA</sequence>
<accession>A0A0K1ITF3</accession>